<feature type="region of interest" description="Disordered" evidence="1">
    <location>
        <begin position="85"/>
        <end position="111"/>
    </location>
</feature>
<gene>
    <name evidence="2" type="ORF">LY89DRAFT_726435</name>
</gene>
<dbReference type="RefSeq" id="XP_018060905.1">
    <property type="nucleotide sequence ID" value="XM_018219055.1"/>
</dbReference>
<evidence type="ECO:0000313" key="2">
    <source>
        <dbReference type="EMBL" id="KUJ06550.1"/>
    </source>
</evidence>
<dbReference type="EMBL" id="KQ947445">
    <property type="protein sequence ID" value="KUJ06550.1"/>
    <property type="molecule type" value="Genomic_DNA"/>
</dbReference>
<feature type="region of interest" description="Disordered" evidence="1">
    <location>
        <begin position="25"/>
        <end position="61"/>
    </location>
</feature>
<accession>A0A132B2D5</accession>
<reference evidence="2 3" key="1">
    <citation type="submission" date="2015-10" db="EMBL/GenBank/DDBJ databases">
        <title>Full genome of DAOMC 229536 Phialocephala scopiformis, a fungal endophyte of spruce producing the potent anti-insectan compound rugulosin.</title>
        <authorList>
            <consortium name="DOE Joint Genome Institute"/>
            <person name="Walker A.K."/>
            <person name="Frasz S.L."/>
            <person name="Seifert K.A."/>
            <person name="Miller J.D."/>
            <person name="Mondo S.J."/>
            <person name="Labutti K."/>
            <person name="Lipzen A."/>
            <person name="Dockter R."/>
            <person name="Kennedy M."/>
            <person name="Grigoriev I.V."/>
            <person name="Spatafora J.W."/>
        </authorList>
    </citation>
    <scope>NUCLEOTIDE SEQUENCE [LARGE SCALE GENOMIC DNA]</scope>
    <source>
        <strain evidence="2 3">CBS 120377</strain>
    </source>
</reference>
<name>A0A132B2D5_MOLSC</name>
<proteinExistence type="predicted"/>
<feature type="compositionally biased region" description="Polar residues" evidence="1">
    <location>
        <begin position="25"/>
        <end position="46"/>
    </location>
</feature>
<evidence type="ECO:0000313" key="3">
    <source>
        <dbReference type="Proteomes" id="UP000070700"/>
    </source>
</evidence>
<dbReference type="GeneID" id="28828781"/>
<dbReference type="KEGG" id="psco:LY89DRAFT_726435"/>
<dbReference type="Proteomes" id="UP000070700">
    <property type="component" value="Unassembled WGS sequence"/>
</dbReference>
<evidence type="ECO:0000256" key="1">
    <source>
        <dbReference type="SAM" id="MobiDB-lite"/>
    </source>
</evidence>
<keyword evidence="3" id="KW-1185">Reference proteome</keyword>
<dbReference type="InParanoid" id="A0A132B2D5"/>
<organism evidence="2 3">
    <name type="scientific">Mollisia scopiformis</name>
    <name type="common">Conifer needle endophyte fungus</name>
    <name type="synonym">Phialocephala scopiformis</name>
    <dbReference type="NCBI Taxonomy" id="149040"/>
    <lineage>
        <taxon>Eukaryota</taxon>
        <taxon>Fungi</taxon>
        <taxon>Dikarya</taxon>
        <taxon>Ascomycota</taxon>
        <taxon>Pezizomycotina</taxon>
        <taxon>Leotiomycetes</taxon>
        <taxon>Helotiales</taxon>
        <taxon>Mollisiaceae</taxon>
        <taxon>Mollisia</taxon>
    </lineage>
</organism>
<protein>
    <submittedName>
        <fullName evidence="2">Uncharacterized protein</fullName>
    </submittedName>
</protein>
<dbReference type="AlphaFoldDB" id="A0A132B2D5"/>
<sequence>MLIPAESESTHDSNEDHLLQELQCITSTKPMNQFEMSTSPQSPLSRETQREYQSDQPFPQDESIIEGHLLCSWSDQLAILLRENEAAEDESYEPAAPTTDVLEPRKPETPPRWTELLKHVSNGPQMTEESEIDDLHLEEDDLISIRYEEVKSLSIEIRFDC</sequence>